<protein>
    <submittedName>
        <fullName evidence="3">Putative replication initiation factor</fullName>
    </submittedName>
</protein>
<reference evidence="3" key="1">
    <citation type="submission" date="2020-03" db="EMBL/GenBank/DDBJ databases">
        <title>The deep terrestrial virosphere.</title>
        <authorList>
            <person name="Holmfeldt K."/>
            <person name="Nilsson E."/>
            <person name="Simone D."/>
            <person name="Lopez-Fernandez M."/>
            <person name="Wu X."/>
            <person name="de Brujin I."/>
            <person name="Lundin D."/>
            <person name="Andersson A."/>
            <person name="Bertilsson S."/>
            <person name="Dopson M."/>
        </authorList>
    </citation>
    <scope>NUCLEOTIDE SEQUENCE</scope>
    <source>
        <strain evidence="2">MM171A01142</strain>
        <strain evidence="3">MM171B00834</strain>
    </source>
</reference>
<accession>A0A6M3M651</accession>
<name>A0A6M3M651_9ZZZZ</name>
<evidence type="ECO:0000313" key="3">
    <source>
        <dbReference type="EMBL" id="QJB03237.1"/>
    </source>
</evidence>
<dbReference type="GO" id="GO:0003743">
    <property type="term" value="F:translation initiation factor activity"/>
    <property type="evidence" value="ECO:0007669"/>
    <property type="project" value="UniProtKB-KW"/>
</dbReference>
<dbReference type="EMBL" id="MT143644">
    <property type="protein sequence ID" value="QJA99345.1"/>
    <property type="molecule type" value="Genomic_DNA"/>
</dbReference>
<dbReference type="EMBL" id="MT143833">
    <property type="protein sequence ID" value="QJB03237.1"/>
    <property type="molecule type" value="Genomic_DNA"/>
</dbReference>
<gene>
    <name evidence="2" type="ORF">MM171A01142_0014</name>
    <name evidence="3" type="ORF">MM171B00834_0003</name>
</gene>
<sequence length="369" mass="41487">MFALHESTTPRNRHGERIYLGNRGQEMAVLETSTRGDGKAFIDWLTVTFPDSAIHPDNGWSCLPPVVDEHFAIALAERLQRILGFGIFEKRKNGHKFYLHSWSLGEDGRFGFIAIGGQRQTVLFELTGEGCMHAKPGWEAEMYDFLTSGELLTSKITRVDLTHDDHEGRYNVDRAFDDWSNDRFKLPQAPQSPAMAQFGNWGRPDGRGRTVTIGRRLSGKFLRVYEKGKQLGDRESSWTRIELELKAEDRVIPFDVLTRPGEYLAASYPALGFLNAQQTRIATVRHTVKKGFDAMKRYVRRASGAALAVAIAIHGAQFVDELLADVTQDEVHRQLVRRGLDVPAYLVADLAESDLDPTGHKGNDNVYSV</sequence>
<evidence type="ECO:0000313" key="2">
    <source>
        <dbReference type="EMBL" id="QJA99345.1"/>
    </source>
</evidence>
<keyword evidence="3" id="KW-0396">Initiation factor</keyword>
<dbReference type="InterPro" id="IPR003491">
    <property type="entry name" value="REP-like_C"/>
</dbReference>
<keyword evidence="3" id="KW-0648">Protein biosynthesis</keyword>
<organism evidence="3">
    <name type="scientific">viral metagenome</name>
    <dbReference type="NCBI Taxonomy" id="1070528"/>
    <lineage>
        <taxon>unclassified sequences</taxon>
        <taxon>metagenomes</taxon>
        <taxon>organismal metagenomes</taxon>
    </lineage>
</organism>
<proteinExistence type="predicted"/>
<dbReference type="AlphaFoldDB" id="A0A6M3M651"/>
<evidence type="ECO:0000259" key="1">
    <source>
        <dbReference type="Pfam" id="PF02486"/>
    </source>
</evidence>
<dbReference type="Pfam" id="PF02486">
    <property type="entry name" value="Rep_trans"/>
    <property type="match status" value="1"/>
</dbReference>
<feature type="domain" description="Replication initiation protein-like C-terminal" evidence="1">
    <location>
        <begin position="155"/>
        <end position="321"/>
    </location>
</feature>